<feature type="binding site" evidence="11">
    <location>
        <position position="133"/>
    </location>
    <ligand>
        <name>L-histidine</name>
        <dbReference type="ChEBI" id="CHEBI:57595"/>
    </ligand>
</feature>
<keyword evidence="6 10" id="KW-0067">ATP-binding</keyword>
<evidence type="ECO:0000256" key="2">
    <source>
        <dbReference type="ARBA" id="ARBA00011738"/>
    </source>
</evidence>
<feature type="binding site" evidence="11">
    <location>
        <begin position="306"/>
        <end position="307"/>
    </location>
    <ligand>
        <name>L-histidine</name>
        <dbReference type="ChEBI" id="CHEBI:57595"/>
    </ligand>
</feature>
<protein>
    <recommendedName>
        <fullName evidence="10">Histidine--tRNA ligase</fullName>
        <ecNumber evidence="10">6.1.1.21</ecNumber>
    </recommendedName>
    <alternativeName>
        <fullName evidence="10">Histidyl-tRNA synthetase</fullName>
        <shortName evidence="10">HisRS</shortName>
    </alternativeName>
</protein>
<feature type="binding site" evidence="11">
    <location>
        <position position="302"/>
    </location>
    <ligand>
        <name>L-histidine</name>
        <dbReference type="ChEBI" id="CHEBI:57595"/>
    </ligand>
</feature>
<evidence type="ECO:0000256" key="5">
    <source>
        <dbReference type="ARBA" id="ARBA00022741"/>
    </source>
</evidence>
<dbReference type="Pfam" id="PF13393">
    <property type="entry name" value="tRNA-synt_His"/>
    <property type="match status" value="1"/>
</dbReference>
<evidence type="ECO:0000256" key="8">
    <source>
        <dbReference type="ARBA" id="ARBA00023146"/>
    </source>
</evidence>
<keyword evidence="5 10" id="KW-0547">Nucleotide-binding</keyword>
<dbReference type="InterPro" id="IPR015807">
    <property type="entry name" value="His-tRNA-ligase"/>
</dbReference>
<feature type="binding site" evidence="11">
    <location>
        <position position="137"/>
    </location>
    <ligand>
        <name>L-histidine</name>
        <dbReference type="ChEBI" id="CHEBI:57595"/>
    </ligand>
</feature>
<evidence type="ECO:0000256" key="4">
    <source>
        <dbReference type="ARBA" id="ARBA00022598"/>
    </source>
</evidence>
<dbReference type="PANTHER" id="PTHR11476">
    <property type="entry name" value="HISTIDYL-TRNA SYNTHETASE"/>
    <property type="match status" value="1"/>
</dbReference>
<reference evidence="13 14" key="1">
    <citation type="journal article" date="2018" name="Microbiome">
        <title>Fine metagenomic profile of the Mediterranean stratified and mixed water columns revealed by assembly and recruitment.</title>
        <authorList>
            <person name="Haro-Moreno J.M."/>
            <person name="Lopez-Perez M."/>
            <person name="De La Torre J.R."/>
            <person name="Picazo A."/>
            <person name="Camacho A."/>
            <person name="Rodriguez-Valera F."/>
        </authorList>
    </citation>
    <scope>NUCLEOTIDE SEQUENCE [LARGE SCALE GENOMIC DNA]</scope>
    <source>
        <strain evidence="13">MED-G55</strain>
    </source>
</reference>
<dbReference type="GO" id="GO:0004821">
    <property type="term" value="F:histidine-tRNA ligase activity"/>
    <property type="evidence" value="ECO:0007669"/>
    <property type="project" value="UniProtKB-UniRule"/>
</dbReference>
<evidence type="ECO:0000313" key="14">
    <source>
        <dbReference type="Proteomes" id="UP000252132"/>
    </source>
</evidence>
<dbReference type="AlphaFoldDB" id="A0A368E123"/>
<dbReference type="PANTHER" id="PTHR11476:SF7">
    <property type="entry name" value="HISTIDINE--TRNA LIGASE"/>
    <property type="match status" value="1"/>
</dbReference>
<evidence type="ECO:0000256" key="11">
    <source>
        <dbReference type="PIRSR" id="PIRSR001549-1"/>
    </source>
</evidence>
<sequence length="491" mass="54132">MAKKQKIFKPKARIPRGLRDMQGPELAFQKLMLEKISGVYESYGFDALDTSAFEYADALGKFLPDDDRPNEGVFSFEDDDGQWLSMRYDLTAPLARFVAEHYDRLPKPFRRYQWGSVFRNEKPGPGRFRQFLQIDADTVGAGGSQADAEMCLMAADCMKTLGLSDNQFSVNINNRKILDAILAQVGLDAQAEDYDMRRLTILRALDKLDRLGIGGVADLLGDGRKDESGDYTKGAGLDKASISKLTDFVQAGRDSRADTLKALAEIIGDSEIGVAGLEELTLMDALMKDDSDSICFNPSVVRGLGYYTGPVFEIELNIETEDENGEIARFGSVGGGGRYDDLVKRFKGIEIPATGISIGVSRLAAALTLLGKADTKTTQDLVVLLVMDKTRLVETSELVKTLRNSGIRAEMYMGDSGMKAQMRYADNRNARLVVIEGEDELAAGIVTLKDLQLGQQNAQNIKDNEEWRASEHAQTQVSRTDLAQKIKEILS</sequence>
<feature type="domain" description="Aminoacyl-transfer RNA synthetases class-II family profile" evidence="12">
    <location>
        <begin position="1"/>
        <end position="368"/>
    </location>
</feature>
<evidence type="ECO:0000313" key="13">
    <source>
        <dbReference type="EMBL" id="RCL77797.1"/>
    </source>
</evidence>
<comment type="subunit">
    <text evidence="2 10">Homodimer.</text>
</comment>
<accession>A0A368E123</accession>
<dbReference type="Gene3D" id="3.40.50.800">
    <property type="entry name" value="Anticodon-binding domain"/>
    <property type="match status" value="1"/>
</dbReference>
<evidence type="ECO:0000256" key="1">
    <source>
        <dbReference type="ARBA" id="ARBA00008226"/>
    </source>
</evidence>
<dbReference type="CDD" id="cd00773">
    <property type="entry name" value="HisRS-like_core"/>
    <property type="match status" value="1"/>
</dbReference>
<dbReference type="CDD" id="cd00859">
    <property type="entry name" value="HisRS_anticodon"/>
    <property type="match status" value="1"/>
</dbReference>
<dbReference type="InterPro" id="IPR006195">
    <property type="entry name" value="aa-tRNA-synth_II"/>
</dbReference>
<feature type="binding site" evidence="11">
    <location>
        <begin position="89"/>
        <end position="91"/>
    </location>
    <ligand>
        <name>L-histidine</name>
        <dbReference type="ChEBI" id="CHEBI:57595"/>
    </ligand>
</feature>
<dbReference type="InterPro" id="IPR004154">
    <property type="entry name" value="Anticodon-bd"/>
</dbReference>
<dbReference type="InterPro" id="IPR041715">
    <property type="entry name" value="HisRS-like_core"/>
</dbReference>
<dbReference type="GO" id="GO:0005737">
    <property type="term" value="C:cytoplasm"/>
    <property type="evidence" value="ECO:0007669"/>
    <property type="project" value="UniProtKB-SubCell"/>
</dbReference>
<comment type="catalytic activity">
    <reaction evidence="9 10">
        <text>tRNA(His) + L-histidine + ATP = L-histidyl-tRNA(His) + AMP + diphosphate + H(+)</text>
        <dbReference type="Rhea" id="RHEA:17313"/>
        <dbReference type="Rhea" id="RHEA-COMP:9665"/>
        <dbReference type="Rhea" id="RHEA-COMP:9689"/>
        <dbReference type="ChEBI" id="CHEBI:15378"/>
        <dbReference type="ChEBI" id="CHEBI:30616"/>
        <dbReference type="ChEBI" id="CHEBI:33019"/>
        <dbReference type="ChEBI" id="CHEBI:57595"/>
        <dbReference type="ChEBI" id="CHEBI:78442"/>
        <dbReference type="ChEBI" id="CHEBI:78527"/>
        <dbReference type="ChEBI" id="CHEBI:456215"/>
        <dbReference type="EC" id="6.1.1.21"/>
    </reaction>
</comment>
<keyword evidence="8 10" id="KW-0030">Aminoacyl-tRNA synthetase</keyword>
<dbReference type="GO" id="GO:0005524">
    <property type="term" value="F:ATP binding"/>
    <property type="evidence" value="ECO:0007669"/>
    <property type="project" value="UniProtKB-UniRule"/>
</dbReference>
<evidence type="ECO:0000256" key="10">
    <source>
        <dbReference type="HAMAP-Rule" id="MF_00127"/>
    </source>
</evidence>
<gene>
    <name evidence="10" type="primary">hisS</name>
    <name evidence="13" type="ORF">DBW69_02445</name>
</gene>
<dbReference type="Proteomes" id="UP000252132">
    <property type="component" value="Unassembled WGS sequence"/>
</dbReference>
<evidence type="ECO:0000259" key="12">
    <source>
        <dbReference type="PROSITE" id="PS50862"/>
    </source>
</evidence>
<dbReference type="PIRSF" id="PIRSF001549">
    <property type="entry name" value="His-tRNA_synth"/>
    <property type="match status" value="1"/>
</dbReference>
<dbReference type="Gene3D" id="3.30.930.10">
    <property type="entry name" value="Bira Bifunctional Protein, Domain 2"/>
    <property type="match status" value="1"/>
</dbReference>
<evidence type="ECO:0000256" key="9">
    <source>
        <dbReference type="ARBA" id="ARBA00047639"/>
    </source>
</evidence>
<keyword evidence="3 10" id="KW-0963">Cytoplasm</keyword>
<comment type="similarity">
    <text evidence="1 10">Belongs to the class-II aminoacyl-tRNA synthetase family.</text>
</comment>
<name>A0A368E123_9PROT</name>
<organism evidence="13 14">
    <name type="scientific">PS1 clade bacterium</name>
    <dbReference type="NCBI Taxonomy" id="2175152"/>
    <lineage>
        <taxon>Bacteria</taxon>
        <taxon>Pseudomonadati</taxon>
        <taxon>Pseudomonadota</taxon>
        <taxon>Alphaproteobacteria</taxon>
        <taxon>PS1 clade</taxon>
    </lineage>
</organism>
<dbReference type="EC" id="6.1.1.21" evidence="10"/>
<keyword evidence="4 10" id="KW-0436">Ligase</keyword>
<dbReference type="Pfam" id="PF03129">
    <property type="entry name" value="HGTP_anticodon"/>
    <property type="match status" value="1"/>
</dbReference>
<feature type="binding site" evidence="11">
    <location>
        <position position="119"/>
    </location>
    <ligand>
        <name>L-histidine</name>
        <dbReference type="ChEBI" id="CHEBI:57595"/>
    </ligand>
</feature>
<proteinExistence type="inferred from homology"/>
<keyword evidence="7 10" id="KW-0648">Protein biosynthesis</keyword>
<comment type="caution">
    <text evidence="13">The sequence shown here is derived from an EMBL/GenBank/DDBJ whole genome shotgun (WGS) entry which is preliminary data.</text>
</comment>
<dbReference type="EMBL" id="QOQF01000005">
    <property type="protein sequence ID" value="RCL77797.1"/>
    <property type="molecule type" value="Genomic_DNA"/>
</dbReference>
<dbReference type="NCBIfam" id="TIGR00442">
    <property type="entry name" value="hisS"/>
    <property type="match status" value="1"/>
</dbReference>
<dbReference type="InterPro" id="IPR033656">
    <property type="entry name" value="HisRS_anticodon"/>
</dbReference>
<evidence type="ECO:0000256" key="3">
    <source>
        <dbReference type="ARBA" id="ARBA00022490"/>
    </source>
</evidence>
<dbReference type="GO" id="GO:0006427">
    <property type="term" value="P:histidyl-tRNA aminoacylation"/>
    <property type="evidence" value="ECO:0007669"/>
    <property type="project" value="UniProtKB-UniRule"/>
</dbReference>
<evidence type="ECO:0000256" key="7">
    <source>
        <dbReference type="ARBA" id="ARBA00022917"/>
    </source>
</evidence>
<dbReference type="SUPFAM" id="SSF55681">
    <property type="entry name" value="Class II aaRS and biotin synthetases"/>
    <property type="match status" value="1"/>
</dbReference>
<dbReference type="HAMAP" id="MF_00127">
    <property type="entry name" value="His_tRNA_synth"/>
    <property type="match status" value="1"/>
</dbReference>
<dbReference type="SUPFAM" id="SSF52954">
    <property type="entry name" value="Class II aaRS ABD-related"/>
    <property type="match status" value="1"/>
</dbReference>
<dbReference type="InterPro" id="IPR036621">
    <property type="entry name" value="Anticodon-bd_dom_sf"/>
</dbReference>
<dbReference type="InterPro" id="IPR045864">
    <property type="entry name" value="aa-tRNA-synth_II/BPL/LPL"/>
</dbReference>
<evidence type="ECO:0000256" key="6">
    <source>
        <dbReference type="ARBA" id="ARBA00022840"/>
    </source>
</evidence>
<dbReference type="PROSITE" id="PS50862">
    <property type="entry name" value="AA_TRNA_LIGASE_II"/>
    <property type="match status" value="1"/>
</dbReference>
<comment type="subcellular location">
    <subcellularLocation>
        <location evidence="10">Cytoplasm</location>
    </subcellularLocation>
</comment>
<dbReference type="InterPro" id="IPR004516">
    <property type="entry name" value="HisRS/HisZ"/>
</dbReference>